<reference evidence="3 4" key="1">
    <citation type="submission" date="2016-04" db="EMBL/GenBank/DDBJ databases">
        <title>Complete genome sequence of the haloalkaliphilic hydrocarbon-degrading bacterium Dietzia psychralcaliphila ILA-1T, isolated from a drain of a fish product-processing plant.</title>
        <authorList>
            <person name="Zhao J."/>
            <person name="Hu B."/>
            <person name="Geng S."/>
            <person name="Nie Y."/>
            <person name="Tang Y."/>
        </authorList>
    </citation>
    <scope>NUCLEOTIDE SEQUENCE [LARGE SCALE GENOMIC DNA]</scope>
    <source>
        <strain evidence="3 4">ILA-1</strain>
    </source>
</reference>
<gene>
    <name evidence="3" type="ORF">A6048_07805</name>
</gene>
<dbReference type="GO" id="GO:0003677">
    <property type="term" value="F:DNA binding"/>
    <property type="evidence" value="ECO:0007669"/>
    <property type="project" value="UniProtKB-KW"/>
</dbReference>
<dbReference type="Proteomes" id="UP000244903">
    <property type="component" value="Chromosome"/>
</dbReference>
<dbReference type="PRINTS" id="PR00040">
    <property type="entry name" value="HTHMERR"/>
</dbReference>
<evidence type="ECO:0000256" key="1">
    <source>
        <dbReference type="ARBA" id="ARBA00023125"/>
    </source>
</evidence>
<organism evidence="3 4">
    <name type="scientific">Dietzia psychralcaliphila</name>
    <dbReference type="NCBI Taxonomy" id="139021"/>
    <lineage>
        <taxon>Bacteria</taxon>
        <taxon>Bacillati</taxon>
        <taxon>Actinomycetota</taxon>
        <taxon>Actinomycetes</taxon>
        <taxon>Mycobacteriales</taxon>
        <taxon>Dietziaceae</taxon>
        <taxon>Dietzia</taxon>
    </lineage>
</organism>
<evidence type="ECO:0000313" key="4">
    <source>
        <dbReference type="Proteomes" id="UP000244903"/>
    </source>
</evidence>
<dbReference type="PANTHER" id="PTHR30204">
    <property type="entry name" value="REDOX-CYCLING DRUG-SENSING TRANSCRIPTIONAL ACTIVATOR SOXR"/>
    <property type="match status" value="1"/>
</dbReference>
<dbReference type="PROSITE" id="PS50937">
    <property type="entry name" value="HTH_MERR_2"/>
    <property type="match status" value="1"/>
</dbReference>
<evidence type="ECO:0000259" key="2">
    <source>
        <dbReference type="PROSITE" id="PS50937"/>
    </source>
</evidence>
<dbReference type="RefSeq" id="WP_107749400.1">
    <property type="nucleotide sequence ID" value="NZ_CP015453.1"/>
</dbReference>
<dbReference type="InterPro" id="IPR009061">
    <property type="entry name" value="DNA-bd_dom_put_sf"/>
</dbReference>
<proteinExistence type="predicted"/>
<feature type="domain" description="HTH merR-type" evidence="2">
    <location>
        <begin position="1"/>
        <end position="68"/>
    </location>
</feature>
<sequence length="133" mass="15110">MRISEVARRSGVPATTLRYYEQLNLISSTRTSNGYREYGSEVLERLSFIHGAKQMDLELDQIKWLLEVTATGTCTNTRDVLHPLLADRLREVDDTIRRLEELRAGLARSLDYVATCPDSTRPCQSECAFKALT</sequence>
<dbReference type="SUPFAM" id="SSF46955">
    <property type="entry name" value="Putative DNA-binding domain"/>
    <property type="match status" value="1"/>
</dbReference>
<dbReference type="InterPro" id="IPR047057">
    <property type="entry name" value="MerR_fam"/>
</dbReference>
<dbReference type="SMART" id="SM00422">
    <property type="entry name" value="HTH_MERR"/>
    <property type="match status" value="1"/>
</dbReference>
<dbReference type="Gene3D" id="1.10.1660.10">
    <property type="match status" value="1"/>
</dbReference>
<accession>A0AAD0JTZ3</accession>
<dbReference type="Pfam" id="PF13411">
    <property type="entry name" value="MerR_1"/>
    <property type="match status" value="1"/>
</dbReference>
<evidence type="ECO:0000313" key="3">
    <source>
        <dbReference type="EMBL" id="AWH95416.1"/>
    </source>
</evidence>
<dbReference type="InterPro" id="IPR000551">
    <property type="entry name" value="MerR-type_HTH_dom"/>
</dbReference>
<keyword evidence="4" id="KW-1185">Reference proteome</keyword>
<dbReference type="GO" id="GO:0003700">
    <property type="term" value="F:DNA-binding transcription factor activity"/>
    <property type="evidence" value="ECO:0007669"/>
    <property type="project" value="InterPro"/>
</dbReference>
<dbReference type="AlphaFoldDB" id="A0AAD0JTZ3"/>
<dbReference type="KEGG" id="dpc:A6048_07805"/>
<keyword evidence="1" id="KW-0238">DNA-binding</keyword>
<dbReference type="EMBL" id="CP015453">
    <property type="protein sequence ID" value="AWH95416.1"/>
    <property type="molecule type" value="Genomic_DNA"/>
</dbReference>
<protein>
    <recommendedName>
        <fullName evidence="2">HTH merR-type domain-containing protein</fullName>
    </recommendedName>
</protein>
<dbReference type="PANTHER" id="PTHR30204:SF97">
    <property type="entry name" value="MERR FAMILY REGULATORY PROTEIN"/>
    <property type="match status" value="1"/>
</dbReference>
<name>A0AAD0JTZ3_9ACTN</name>